<sequence length="787" mass="91820">MGKRALPAADAEEHQHWTRPILCDETRARLEHFRSFGHLPPNFKPKTLQGIAVVERYWRRYCDHLGVNYVEHLTTEDPPVYMSFFDWMYESSKKKKLQSYDEYWRRLNQYFTLFTRHPMSNHVHQQIRRFLEHVFPAEREISRRAKSKHTLTIEEYGLFQRYLWKYSFYFRCGNMLVQQSTIMLWSSITGTRPGVLLPDNCSPDASSRNDEDQQITIAPKPKRRKPNQTFVSDLPEYVSIDPSPKTVCWEDIELFYLRNPEGGRDVPCAIITFRNLKGRPEGSDGTRFFMHCDYLLTYCPILHIVAMAFRDGAFENERLTPELFWRLRVPKHKLKLPVLRRMKQAPYGYEVDQFLPMKYDSSNSALKHIGEGLGYEDLPTHYNFRRWAANAVNRNYTEAERMRVLGQSGNRVFEKHYQSDFIGGLQHVVLVRPSQTALCNEARKCRNRDPLAPKALSGEQLKVVRGDSRILQLRQERIELKNEMRLLAGTVEAARDLYPELHQKHDRVCKRMHSERKRLLREAKEKMREDYYDSIPIIEVDKQIDQLLDNPGVDSSDGENDDDDSDPPPPKYVFQERARLVDAFYGPDADTLDGEQDIGRRIQVTKDMIALCGLWEPTRRGKRFDWNKDNEDMVDNVMKTKQEQDSSPCLDETKCPTDVCIICPKLHRRRFQRMDSLRRHLINQHLSHLPEAFLNHIATVHDYDVKIGSHFFERFCRTQQIGGNRRPSTEDSSAESLEGLSIDGIAPSTTVTAMTDSESTPSSPPYIDILERIDPIILKEGNAESKG</sequence>
<name>A0A6G1FZ82_9PEZI</name>
<keyword evidence="1" id="KW-0175">Coiled coil</keyword>
<dbReference type="PANTHER" id="PTHR37535:SF4">
    <property type="entry name" value="FLUG DOMAIN-CONTAINING PROTEIN"/>
    <property type="match status" value="1"/>
</dbReference>
<dbReference type="Pfam" id="PF11917">
    <property type="entry name" value="DUF3435"/>
    <property type="match status" value="1"/>
</dbReference>
<dbReference type="RefSeq" id="XP_033532632.1">
    <property type="nucleotide sequence ID" value="XM_033682151.1"/>
</dbReference>
<evidence type="ECO:0000256" key="1">
    <source>
        <dbReference type="SAM" id="Coils"/>
    </source>
</evidence>
<evidence type="ECO:0000313" key="5">
    <source>
        <dbReference type="RefSeq" id="XP_033532632.1"/>
    </source>
</evidence>
<evidence type="ECO:0008006" key="6">
    <source>
        <dbReference type="Google" id="ProtNLM"/>
    </source>
</evidence>
<dbReference type="OrthoDB" id="4507027at2759"/>
<dbReference type="PANTHER" id="PTHR37535">
    <property type="entry name" value="FLUG DOMAIN PROTEIN"/>
    <property type="match status" value="1"/>
</dbReference>
<accession>A0A6G1FZ82</accession>
<reference evidence="5" key="2">
    <citation type="submission" date="2020-04" db="EMBL/GenBank/DDBJ databases">
        <authorList>
            <consortium name="NCBI Genome Project"/>
        </authorList>
    </citation>
    <scope>NUCLEOTIDE SEQUENCE</scope>
    <source>
        <strain evidence="5">CBS 781.70</strain>
    </source>
</reference>
<dbReference type="InterPro" id="IPR021842">
    <property type="entry name" value="DUF3435"/>
</dbReference>
<feature type="compositionally biased region" description="Polar residues" evidence="2">
    <location>
        <begin position="747"/>
        <end position="761"/>
    </location>
</feature>
<organism evidence="3">
    <name type="scientific">Eremomyces bilateralis CBS 781.70</name>
    <dbReference type="NCBI Taxonomy" id="1392243"/>
    <lineage>
        <taxon>Eukaryota</taxon>
        <taxon>Fungi</taxon>
        <taxon>Dikarya</taxon>
        <taxon>Ascomycota</taxon>
        <taxon>Pezizomycotina</taxon>
        <taxon>Dothideomycetes</taxon>
        <taxon>Dothideomycetes incertae sedis</taxon>
        <taxon>Eremomycetales</taxon>
        <taxon>Eremomycetaceae</taxon>
        <taxon>Eremomyces</taxon>
    </lineage>
</organism>
<feature type="region of interest" description="Disordered" evidence="2">
    <location>
        <begin position="548"/>
        <end position="572"/>
    </location>
</feature>
<gene>
    <name evidence="3 5" type="ORF">P152DRAFT_490075</name>
</gene>
<dbReference type="EMBL" id="ML975163">
    <property type="protein sequence ID" value="KAF1811001.1"/>
    <property type="molecule type" value="Genomic_DNA"/>
</dbReference>
<reference evidence="5" key="3">
    <citation type="submission" date="2025-04" db="UniProtKB">
        <authorList>
            <consortium name="RefSeq"/>
        </authorList>
    </citation>
    <scope>IDENTIFICATION</scope>
    <source>
        <strain evidence="5">CBS 781.70</strain>
    </source>
</reference>
<feature type="compositionally biased region" description="Acidic residues" evidence="2">
    <location>
        <begin position="556"/>
        <end position="566"/>
    </location>
</feature>
<feature type="region of interest" description="Disordered" evidence="2">
    <location>
        <begin position="722"/>
        <end position="767"/>
    </location>
</feature>
<dbReference type="GeneID" id="54422721"/>
<evidence type="ECO:0000256" key="2">
    <source>
        <dbReference type="SAM" id="MobiDB-lite"/>
    </source>
</evidence>
<keyword evidence="4" id="KW-1185">Reference proteome</keyword>
<proteinExistence type="predicted"/>
<protein>
    <recommendedName>
        <fullName evidence="6">FluG domain-containing protein</fullName>
    </recommendedName>
</protein>
<reference evidence="3 5" key="1">
    <citation type="submission" date="2020-01" db="EMBL/GenBank/DDBJ databases">
        <authorList>
            <consortium name="DOE Joint Genome Institute"/>
            <person name="Haridas S."/>
            <person name="Albert R."/>
            <person name="Binder M."/>
            <person name="Bloem J."/>
            <person name="Labutti K."/>
            <person name="Salamov A."/>
            <person name="Andreopoulos B."/>
            <person name="Baker S.E."/>
            <person name="Barry K."/>
            <person name="Bills G."/>
            <person name="Bluhm B.H."/>
            <person name="Cannon C."/>
            <person name="Castanera R."/>
            <person name="Culley D.E."/>
            <person name="Daum C."/>
            <person name="Ezra D."/>
            <person name="Gonzalez J.B."/>
            <person name="Henrissat B."/>
            <person name="Kuo A."/>
            <person name="Liang C."/>
            <person name="Lipzen A."/>
            <person name="Lutzoni F."/>
            <person name="Magnuson J."/>
            <person name="Mondo S."/>
            <person name="Nolan M."/>
            <person name="Ohm R."/>
            <person name="Pangilinan J."/>
            <person name="Park H.-J."/>
            <person name="Ramirez L."/>
            <person name="Alfaro M."/>
            <person name="Sun H."/>
            <person name="Tritt A."/>
            <person name="Yoshinaga Y."/>
            <person name="Zwiers L.-H."/>
            <person name="Turgeon B.G."/>
            <person name="Goodwin S.B."/>
            <person name="Spatafora J.W."/>
            <person name="Crous P.W."/>
            <person name="Grigoriev I.V."/>
        </authorList>
    </citation>
    <scope>NUCLEOTIDE SEQUENCE</scope>
    <source>
        <strain evidence="3 5">CBS 781.70</strain>
    </source>
</reference>
<evidence type="ECO:0000313" key="3">
    <source>
        <dbReference type="EMBL" id="KAF1811001.1"/>
    </source>
</evidence>
<dbReference type="AlphaFoldDB" id="A0A6G1FZ82"/>
<dbReference type="Proteomes" id="UP000504638">
    <property type="component" value="Unplaced"/>
</dbReference>
<feature type="coiled-coil region" evidence="1">
    <location>
        <begin position="470"/>
        <end position="529"/>
    </location>
</feature>
<evidence type="ECO:0000313" key="4">
    <source>
        <dbReference type="Proteomes" id="UP000504638"/>
    </source>
</evidence>
<feature type="region of interest" description="Disordered" evidence="2">
    <location>
        <begin position="199"/>
        <end position="227"/>
    </location>
</feature>